<name>A0A0L7LU38_OPEBR</name>
<feature type="domain" description="Transmembrane protein TMEM132 fifth" evidence="2">
    <location>
        <begin position="4"/>
        <end position="137"/>
    </location>
</feature>
<gene>
    <name evidence="3" type="ORF">OBRU01_01022</name>
</gene>
<proteinExistence type="predicted"/>
<dbReference type="Proteomes" id="UP000037510">
    <property type="component" value="Unassembled WGS sequence"/>
</dbReference>
<accession>A0A0L7LU38</accession>
<evidence type="ECO:0000313" key="4">
    <source>
        <dbReference type="Proteomes" id="UP000037510"/>
    </source>
</evidence>
<dbReference type="PANTHER" id="PTHR13388:SF11">
    <property type="entry name" value="DETONATOR, ISOFORM E"/>
    <property type="match status" value="1"/>
</dbReference>
<evidence type="ECO:0000256" key="1">
    <source>
        <dbReference type="SAM" id="MobiDB-lite"/>
    </source>
</evidence>
<sequence>MLCAGWKVSDDVSSKDRLKRSLSSRGWGGARPDATNSLSEQRTCRLRYQQSNVEVYARFLAKDHDSGRVSYFVSRRTWLKVTELVMNLMRVADPRIASLRSRALQGRSTGRTEVQVLSPITGRVIGLREVRVVNDKVTISRLLVRVISGLQLNISPDTAIENGYVSETTNIPGALATAAASVDVDFSGGDSPQRPDTPQNDDIMARGGIRSGLADLGDVLKGLSPFKDENNHEPTVQAQHYNSIYRGNTLHPRHQQPPHMTPVEIGNIPHLQPRAHGASAALQIHLPREHSAPETPAAAAHDARQDRSVTYHTYNHEPTVQAQHYNSIYRGNTLHPRHQQPPHMTPVEIGNIPHLQPRAHGASAALQLHLPREHSAPETPAAAAHDARRDR</sequence>
<reference evidence="3 4" key="1">
    <citation type="journal article" date="2015" name="Genome Biol. Evol.">
        <title>The genome of winter moth (Operophtera brumata) provides a genomic perspective on sexual dimorphism and phenology.</title>
        <authorList>
            <person name="Derks M.F."/>
            <person name="Smit S."/>
            <person name="Salis L."/>
            <person name="Schijlen E."/>
            <person name="Bossers A."/>
            <person name="Mateman C."/>
            <person name="Pijl A.S."/>
            <person name="de Ridder D."/>
            <person name="Groenen M.A."/>
            <person name="Visser M.E."/>
            <person name="Megens H.J."/>
        </authorList>
    </citation>
    <scope>NUCLEOTIDE SEQUENCE [LARGE SCALE GENOMIC DNA]</scope>
    <source>
        <strain evidence="3">WM2013NL</strain>
        <tissue evidence="3">Head and thorax</tissue>
    </source>
</reference>
<dbReference type="Pfam" id="PF23486">
    <property type="entry name" value="Ig_TMEM132_5th"/>
    <property type="match status" value="1"/>
</dbReference>
<evidence type="ECO:0000313" key="3">
    <source>
        <dbReference type="EMBL" id="KOB78967.1"/>
    </source>
</evidence>
<comment type="caution">
    <text evidence="3">The sequence shown here is derived from an EMBL/GenBank/DDBJ whole genome shotgun (WGS) entry which is preliminary data.</text>
</comment>
<feature type="region of interest" description="Disordered" evidence="1">
    <location>
        <begin position="372"/>
        <end position="391"/>
    </location>
</feature>
<dbReference type="InterPro" id="IPR026307">
    <property type="entry name" value="TMEM132"/>
</dbReference>
<dbReference type="InterPro" id="IPR055423">
    <property type="entry name" value="Ig_TMEM132_5th"/>
</dbReference>
<evidence type="ECO:0000259" key="2">
    <source>
        <dbReference type="Pfam" id="PF23486"/>
    </source>
</evidence>
<dbReference type="EMBL" id="JTDY01000086">
    <property type="protein sequence ID" value="KOB78967.1"/>
    <property type="molecule type" value="Genomic_DNA"/>
</dbReference>
<protein>
    <recommendedName>
        <fullName evidence="2">Transmembrane protein TMEM132 fifth domain-containing protein</fullName>
    </recommendedName>
</protein>
<dbReference type="AlphaFoldDB" id="A0A0L7LU38"/>
<keyword evidence="4" id="KW-1185">Reference proteome</keyword>
<dbReference type="STRING" id="104452.A0A0L7LU38"/>
<organism evidence="3 4">
    <name type="scientific">Operophtera brumata</name>
    <name type="common">Winter moth</name>
    <name type="synonym">Phalaena brumata</name>
    <dbReference type="NCBI Taxonomy" id="104452"/>
    <lineage>
        <taxon>Eukaryota</taxon>
        <taxon>Metazoa</taxon>
        <taxon>Ecdysozoa</taxon>
        <taxon>Arthropoda</taxon>
        <taxon>Hexapoda</taxon>
        <taxon>Insecta</taxon>
        <taxon>Pterygota</taxon>
        <taxon>Neoptera</taxon>
        <taxon>Endopterygota</taxon>
        <taxon>Lepidoptera</taxon>
        <taxon>Glossata</taxon>
        <taxon>Ditrysia</taxon>
        <taxon>Geometroidea</taxon>
        <taxon>Geometridae</taxon>
        <taxon>Larentiinae</taxon>
        <taxon>Operophtera</taxon>
    </lineage>
</organism>
<dbReference type="PANTHER" id="PTHR13388">
    <property type="entry name" value="DETONATOR, ISOFORM E"/>
    <property type="match status" value="1"/>
</dbReference>